<dbReference type="PANTHER" id="PTHR43694">
    <property type="entry name" value="RIBONUCLEASE J"/>
    <property type="match status" value="1"/>
</dbReference>
<dbReference type="Gene3D" id="3.40.50.10710">
    <property type="entry name" value="Metallo-hydrolase/oxidoreductase"/>
    <property type="match status" value="1"/>
</dbReference>
<keyword evidence="5" id="KW-0269">Exonuclease</keyword>
<dbReference type="GO" id="GO:0046872">
    <property type="term" value="F:metal ion binding"/>
    <property type="evidence" value="ECO:0007669"/>
    <property type="project" value="UniProtKB-KW"/>
</dbReference>
<accession>A0AAV3U055</accession>
<keyword evidence="4" id="KW-0862">Zinc</keyword>
<evidence type="ECO:0000256" key="2">
    <source>
        <dbReference type="ARBA" id="ARBA00022723"/>
    </source>
</evidence>
<dbReference type="Pfam" id="PF22505">
    <property type="entry name" value="RNase_J_b_CASP"/>
    <property type="match status" value="1"/>
</dbReference>
<dbReference type="GO" id="GO:0003723">
    <property type="term" value="F:RNA binding"/>
    <property type="evidence" value="ECO:0007669"/>
    <property type="project" value="UniProtKB-KW"/>
</dbReference>
<keyword evidence="6" id="KW-0694">RNA-binding</keyword>
<dbReference type="InterPro" id="IPR042173">
    <property type="entry name" value="RNase_J_2"/>
</dbReference>
<gene>
    <name evidence="8" type="ORF">GCM10025791_15300</name>
</gene>
<evidence type="ECO:0000256" key="3">
    <source>
        <dbReference type="ARBA" id="ARBA00022801"/>
    </source>
</evidence>
<dbReference type="SMART" id="SM00849">
    <property type="entry name" value="Lactamase_B"/>
    <property type="match status" value="1"/>
</dbReference>
<keyword evidence="9" id="KW-1185">Reference proteome</keyword>
<comment type="caution">
    <text evidence="8">The sequence shown here is derived from an EMBL/GenBank/DDBJ whole genome shotgun (WGS) entry which is preliminary data.</text>
</comment>
<dbReference type="PANTHER" id="PTHR43694:SF1">
    <property type="entry name" value="RIBONUCLEASE J"/>
    <property type="match status" value="1"/>
</dbReference>
<dbReference type="AlphaFoldDB" id="A0AAV3U055"/>
<name>A0AAV3U055_9ALTE</name>
<evidence type="ECO:0000313" key="9">
    <source>
        <dbReference type="Proteomes" id="UP001409585"/>
    </source>
</evidence>
<dbReference type="Pfam" id="PF07521">
    <property type="entry name" value="RMMBL"/>
    <property type="match status" value="1"/>
</dbReference>
<keyword evidence="3" id="KW-0378">Hydrolase</keyword>
<organism evidence="8 9">
    <name type="scientific">Halioxenophilus aromaticivorans</name>
    <dbReference type="NCBI Taxonomy" id="1306992"/>
    <lineage>
        <taxon>Bacteria</taxon>
        <taxon>Pseudomonadati</taxon>
        <taxon>Pseudomonadota</taxon>
        <taxon>Gammaproteobacteria</taxon>
        <taxon>Alteromonadales</taxon>
        <taxon>Alteromonadaceae</taxon>
        <taxon>Halioxenophilus</taxon>
    </lineage>
</organism>
<dbReference type="EMBL" id="BAABLX010000009">
    <property type="protein sequence ID" value="GAA4938299.1"/>
    <property type="molecule type" value="Genomic_DNA"/>
</dbReference>
<evidence type="ECO:0000256" key="4">
    <source>
        <dbReference type="ARBA" id="ARBA00022833"/>
    </source>
</evidence>
<evidence type="ECO:0000256" key="5">
    <source>
        <dbReference type="ARBA" id="ARBA00022839"/>
    </source>
</evidence>
<dbReference type="CDD" id="cd07714">
    <property type="entry name" value="RNaseJ_MBL-fold"/>
    <property type="match status" value="1"/>
</dbReference>
<evidence type="ECO:0000259" key="7">
    <source>
        <dbReference type="SMART" id="SM00849"/>
    </source>
</evidence>
<dbReference type="Pfam" id="PF00753">
    <property type="entry name" value="Lactamase_B"/>
    <property type="match status" value="1"/>
</dbReference>
<keyword evidence="1" id="KW-0540">Nuclease</keyword>
<dbReference type="InterPro" id="IPR055132">
    <property type="entry name" value="RNase_J_b_CASP"/>
</dbReference>
<dbReference type="InterPro" id="IPR036866">
    <property type="entry name" value="RibonucZ/Hydroxyglut_hydro"/>
</dbReference>
<dbReference type="GO" id="GO:0004527">
    <property type="term" value="F:exonuclease activity"/>
    <property type="evidence" value="ECO:0007669"/>
    <property type="project" value="UniProtKB-KW"/>
</dbReference>
<evidence type="ECO:0000256" key="6">
    <source>
        <dbReference type="ARBA" id="ARBA00022884"/>
    </source>
</evidence>
<evidence type="ECO:0000313" key="8">
    <source>
        <dbReference type="EMBL" id="GAA4938299.1"/>
    </source>
</evidence>
<keyword evidence="2" id="KW-0479">Metal-binding</keyword>
<dbReference type="Gene3D" id="3.60.15.10">
    <property type="entry name" value="Ribonuclease Z/Hydroxyacylglutathione hydrolase-like"/>
    <property type="match status" value="1"/>
</dbReference>
<dbReference type="InterPro" id="IPR011108">
    <property type="entry name" value="RMMBL"/>
</dbReference>
<feature type="domain" description="Metallo-beta-lactamase" evidence="7">
    <location>
        <begin position="20"/>
        <end position="203"/>
    </location>
</feature>
<sequence length="442" mass="47826">MIPTNNDLWFLPLGGCGEIGMNMSLYGHDGEWLMVDCGIGFDREVAGKRVITANSDFIAARRERLRGLLITHAHEDHVGAVAEHWPELRCPVYCTRFTEAILSRKLAEAGLLERVPIHVVNAGSQITLGNFEAEWVAMTHSTPESQGLVISTPLGSVFHTGDWKLDPDPIVGPAYNAATYQRIGKRGILAMVCDSTNATVPGHSPSEGELFRELLTKVEAATGRVVVACFGSNVARLVTLVHIAMAAGRYPALLGRSLGNYYRAARAADLWNAQREPVPAAHLGYLPANEVLAIATGSQGELGSALYRLANGNHPDLDLTPGDTVIFSSRVIPGNERELAVLDAKLTAMGVTVIHEQDNEPPIHASGHPARDELKAMYQWINPSIALPVHGEPHHLDAHAALAKQLGVPVQLNGRNGDLYQLAGKPSIKRGAVNTGRWELRR</sequence>
<reference evidence="9" key="1">
    <citation type="journal article" date="2019" name="Int. J. Syst. Evol. Microbiol.">
        <title>The Global Catalogue of Microorganisms (GCM) 10K type strain sequencing project: providing services to taxonomists for standard genome sequencing and annotation.</title>
        <authorList>
            <consortium name="The Broad Institute Genomics Platform"/>
            <consortium name="The Broad Institute Genome Sequencing Center for Infectious Disease"/>
            <person name="Wu L."/>
            <person name="Ma J."/>
        </authorList>
    </citation>
    <scope>NUCLEOTIDE SEQUENCE [LARGE SCALE GENOMIC DNA]</scope>
    <source>
        <strain evidence="9">JCM 19134</strain>
    </source>
</reference>
<dbReference type="Proteomes" id="UP001409585">
    <property type="component" value="Unassembled WGS sequence"/>
</dbReference>
<evidence type="ECO:0000256" key="1">
    <source>
        <dbReference type="ARBA" id="ARBA00022722"/>
    </source>
</evidence>
<proteinExistence type="predicted"/>
<dbReference type="RefSeq" id="WP_345419603.1">
    <property type="nucleotide sequence ID" value="NZ_AP031496.1"/>
</dbReference>
<protein>
    <submittedName>
        <fullName evidence="8">Ribonuclease J</fullName>
    </submittedName>
</protein>
<dbReference type="InterPro" id="IPR001279">
    <property type="entry name" value="Metallo-B-lactamas"/>
</dbReference>
<dbReference type="SUPFAM" id="SSF56281">
    <property type="entry name" value="Metallo-hydrolase/oxidoreductase"/>
    <property type="match status" value="1"/>
</dbReference>